<keyword evidence="4 6" id="KW-1133">Transmembrane helix</keyword>
<keyword evidence="3 6" id="KW-0812">Transmembrane</keyword>
<feature type="transmembrane region" description="Helical" evidence="6">
    <location>
        <begin position="543"/>
        <end position="566"/>
    </location>
</feature>
<evidence type="ECO:0000256" key="5">
    <source>
        <dbReference type="ARBA" id="ARBA00023136"/>
    </source>
</evidence>
<dbReference type="OrthoDB" id="77715at2157"/>
<dbReference type="eggNOG" id="arCOG04286">
    <property type="taxonomic scope" value="Archaea"/>
</dbReference>
<protein>
    <submittedName>
        <fullName evidence="8">Carbon starvation protein CstA</fullName>
    </submittedName>
</protein>
<feature type="transmembrane region" description="Helical" evidence="6">
    <location>
        <begin position="165"/>
        <end position="183"/>
    </location>
</feature>
<evidence type="ECO:0000256" key="3">
    <source>
        <dbReference type="ARBA" id="ARBA00022692"/>
    </source>
</evidence>
<evidence type="ECO:0000313" key="8">
    <source>
        <dbReference type="EMBL" id="AEM38153.1"/>
    </source>
</evidence>
<dbReference type="EMBL" id="CP002838">
    <property type="protein sequence ID" value="AEM38153.1"/>
    <property type="molecule type" value="Genomic_DNA"/>
</dbReference>
<feature type="transmembrane region" description="Helical" evidence="6">
    <location>
        <begin position="92"/>
        <end position="112"/>
    </location>
</feature>
<dbReference type="InterPro" id="IPR003706">
    <property type="entry name" value="CstA_N"/>
</dbReference>
<dbReference type="HOGENOM" id="CLU_010531_4_1_2"/>
<evidence type="ECO:0000259" key="7">
    <source>
        <dbReference type="Pfam" id="PF02554"/>
    </source>
</evidence>
<evidence type="ECO:0000313" key="9">
    <source>
        <dbReference type="Proteomes" id="UP000001037"/>
    </source>
</evidence>
<dbReference type="InParanoid" id="G0EFB0"/>
<dbReference type="GO" id="GO:0005886">
    <property type="term" value="C:plasma membrane"/>
    <property type="evidence" value="ECO:0007669"/>
    <property type="project" value="UniProtKB-SubCell"/>
</dbReference>
<feature type="transmembrane region" description="Helical" evidence="6">
    <location>
        <begin position="480"/>
        <end position="502"/>
    </location>
</feature>
<feature type="transmembrane region" description="Helical" evidence="6">
    <location>
        <begin position="300"/>
        <end position="323"/>
    </location>
</feature>
<feature type="transmembrane region" description="Helical" evidence="6">
    <location>
        <begin position="247"/>
        <end position="266"/>
    </location>
</feature>
<proteinExistence type="predicted"/>
<keyword evidence="5 6" id="KW-0472">Membrane</keyword>
<feature type="transmembrane region" description="Helical" evidence="6">
    <location>
        <begin position="195"/>
        <end position="214"/>
    </location>
</feature>
<feature type="transmembrane region" description="Helical" evidence="6">
    <location>
        <begin position="6"/>
        <end position="23"/>
    </location>
</feature>
<sequence>MAAPVAAIVLPVIIAYIVGYWAYGRKVIERKVVKADATRKTPAWTRYDGVDYVPANKWVLYGHHFASIAGAGPIVGPALASVYGWFAPLLWVIFGNLFIGAIHDYLALMASVRHGGISIMSVAESVMGKKAKYAFLVYVWGALLLVIAAFLSVAATIYSVISPNAATKAVVYMPIALLLGYLMYRAGLGITKSTIIAIVLAILGYVYSLYVPLYLSYNSWVYVLMLYSFIAAALPVWYLLQPRDYLNAYLLWAFVIASAFAALLILDVPLKQPAIITWVAPAAIIGAGGTPIANEPLAPFWPSIALVIACGALSGFHSVVASGTTSKQLASEMDALLIGYGGMLTEGAVSTLAVITPIAVAWDKVATLPKPLAKFTVGYGEMLGIALGRLGFDVAAAAFAAKVFAAIALTTFVLTTLDTANRLARFAWSEMFDFLAERNQSLYKLLTNRWVASAISIALGGLLAIQTVDGTPAWRVVWPAFAGTNQLLAALALMTSALWIYVVLRVRGWLALTVVAPAVFLWVTVTTALAMWLVLIVPHLKPIFQIGAGGVTAISFILDLYLFYAFAKQLLRAKKEEAIAKARTTTS</sequence>
<dbReference type="RefSeq" id="WP_014025830.1">
    <property type="nucleotide sequence ID" value="NC_015931.1"/>
</dbReference>
<dbReference type="GO" id="GO:0009267">
    <property type="term" value="P:cellular response to starvation"/>
    <property type="evidence" value="ECO:0007669"/>
    <property type="project" value="InterPro"/>
</dbReference>
<dbReference type="AlphaFoldDB" id="G0EFB0"/>
<evidence type="ECO:0000256" key="2">
    <source>
        <dbReference type="ARBA" id="ARBA00022475"/>
    </source>
</evidence>
<feature type="transmembrane region" description="Helical" evidence="6">
    <location>
        <begin position="335"/>
        <end position="362"/>
    </location>
</feature>
<dbReference type="PANTHER" id="PTHR30252">
    <property type="entry name" value="INNER MEMBRANE PEPTIDE TRANSPORTER"/>
    <property type="match status" value="1"/>
</dbReference>
<dbReference type="Pfam" id="PF02554">
    <property type="entry name" value="CstA"/>
    <property type="match status" value="1"/>
</dbReference>
<evidence type="ECO:0000256" key="1">
    <source>
        <dbReference type="ARBA" id="ARBA00004651"/>
    </source>
</evidence>
<reference evidence="8 9" key="1">
    <citation type="journal article" date="2011" name="Stand. Genomic Sci.">
        <title>Complete genome sequence of the hyperthermophilic chemolithoautotroph Pyrolobus fumarii type strain (1A).</title>
        <authorList>
            <person name="Anderson I."/>
            <person name="Goker M."/>
            <person name="Nolan M."/>
            <person name="Lucas S."/>
            <person name="Hammon N."/>
            <person name="Deshpande S."/>
            <person name="Cheng J.F."/>
            <person name="Tapia R."/>
            <person name="Han C."/>
            <person name="Goodwin L."/>
            <person name="Pitluck S."/>
            <person name="Huntemann M."/>
            <person name="Liolios K."/>
            <person name="Ivanova N."/>
            <person name="Pagani I."/>
            <person name="Mavromatis K."/>
            <person name="Ovchinikova G."/>
            <person name="Pati A."/>
            <person name="Chen A."/>
            <person name="Palaniappan K."/>
            <person name="Land M."/>
            <person name="Hauser L."/>
            <person name="Brambilla E.M."/>
            <person name="Huber H."/>
            <person name="Yasawong M."/>
            <person name="Rohde M."/>
            <person name="Spring S."/>
            <person name="Abt B."/>
            <person name="Sikorski J."/>
            <person name="Wirth R."/>
            <person name="Detter J.C."/>
            <person name="Woyke T."/>
            <person name="Bristow J."/>
            <person name="Eisen J.A."/>
            <person name="Markowitz V."/>
            <person name="Hugenholtz P."/>
            <person name="Kyrpides N.C."/>
            <person name="Klenk H.P."/>
            <person name="Lapidus A."/>
        </authorList>
    </citation>
    <scope>NUCLEOTIDE SEQUENCE [LARGE SCALE GENOMIC DNA]</scope>
    <source>
        <strain evidence="9">DSM 11204 / 1A</strain>
    </source>
</reference>
<accession>G0EFB0</accession>
<feature type="transmembrane region" description="Helical" evidence="6">
    <location>
        <begin position="450"/>
        <end position="468"/>
    </location>
</feature>
<feature type="transmembrane region" description="Helical" evidence="6">
    <location>
        <begin position="394"/>
        <end position="417"/>
    </location>
</feature>
<organism evidence="8 9">
    <name type="scientific">Pyrolobus fumarii (strain DSM 11204 / 1A)</name>
    <dbReference type="NCBI Taxonomy" id="694429"/>
    <lineage>
        <taxon>Archaea</taxon>
        <taxon>Thermoproteota</taxon>
        <taxon>Thermoprotei</taxon>
        <taxon>Desulfurococcales</taxon>
        <taxon>Pyrodictiaceae</taxon>
        <taxon>Pyrolobus</taxon>
    </lineage>
</organism>
<evidence type="ECO:0000256" key="6">
    <source>
        <dbReference type="SAM" id="Phobius"/>
    </source>
</evidence>
<feature type="transmembrane region" description="Helical" evidence="6">
    <location>
        <begin position="133"/>
        <end position="159"/>
    </location>
</feature>
<gene>
    <name evidence="8" type="ordered locus">Pyrfu_0281</name>
</gene>
<feature type="domain" description="CstA N-terminal" evidence="7">
    <location>
        <begin position="8"/>
        <end position="372"/>
    </location>
</feature>
<keyword evidence="2" id="KW-1003">Cell membrane</keyword>
<dbReference type="PANTHER" id="PTHR30252:SF0">
    <property type="entry name" value="PEPTIDE TRANSPORTER CSTA"/>
    <property type="match status" value="1"/>
</dbReference>
<feature type="transmembrane region" description="Helical" evidence="6">
    <location>
        <begin position="220"/>
        <end position="240"/>
    </location>
</feature>
<evidence type="ECO:0000256" key="4">
    <source>
        <dbReference type="ARBA" id="ARBA00022989"/>
    </source>
</evidence>
<feature type="transmembrane region" description="Helical" evidence="6">
    <location>
        <begin position="65"/>
        <end position="86"/>
    </location>
</feature>
<keyword evidence="9" id="KW-1185">Reference proteome</keyword>
<dbReference type="Proteomes" id="UP000001037">
    <property type="component" value="Chromosome"/>
</dbReference>
<dbReference type="STRING" id="694429.Pyrfu_0281"/>
<feature type="transmembrane region" description="Helical" evidence="6">
    <location>
        <begin position="509"/>
        <end position="537"/>
    </location>
</feature>
<name>G0EFB0_PYRF1</name>
<dbReference type="GeneID" id="11139923"/>
<dbReference type="InterPro" id="IPR051605">
    <property type="entry name" value="CstA"/>
</dbReference>
<dbReference type="KEGG" id="pfm:Pyrfu_0281"/>
<comment type="subcellular location">
    <subcellularLocation>
        <location evidence="1">Cell membrane</location>
        <topology evidence="1">Multi-pass membrane protein</topology>
    </subcellularLocation>
</comment>